<accession>A0A5B0DV29</accession>
<dbReference type="RefSeq" id="WP_149299162.1">
    <property type="nucleotide sequence ID" value="NZ_VTWH01000002.1"/>
</dbReference>
<feature type="domain" description="Putative DnaT-like" evidence="1">
    <location>
        <begin position="9"/>
        <end position="143"/>
    </location>
</feature>
<dbReference type="Pfam" id="PF20557">
    <property type="entry name" value="DnaT_2"/>
    <property type="match status" value="1"/>
</dbReference>
<dbReference type="InterPro" id="IPR046787">
    <property type="entry name" value="DnaT_2"/>
</dbReference>
<evidence type="ECO:0000313" key="3">
    <source>
        <dbReference type="Proteomes" id="UP000324738"/>
    </source>
</evidence>
<name>A0A5B0DV29_9HYPH</name>
<evidence type="ECO:0000259" key="1">
    <source>
        <dbReference type="Pfam" id="PF20557"/>
    </source>
</evidence>
<evidence type="ECO:0000313" key="2">
    <source>
        <dbReference type="EMBL" id="KAA0970306.1"/>
    </source>
</evidence>
<sequence>MLSFTDPAATVEEADAYASPRRWTDWEAAASEDKAAAILRAQTFVAATYNGRWMADWENAEAPENVKFAIVEAARRELQAPGSLAPDVNPSGVIKRQSKAVGPLKTDIEYADGKGARPSVPMVGYLLAGLVGGMGGGNFRVVRS</sequence>
<keyword evidence="3" id="KW-1185">Reference proteome</keyword>
<dbReference type="Proteomes" id="UP000324738">
    <property type="component" value="Unassembled WGS sequence"/>
</dbReference>
<dbReference type="AlphaFoldDB" id="A0A5B0DV29"/>
<proteinExistence type="predicted"/>
<reference evidence="2 3" key="1">
    <citation type="submission" date="2019-08" db="EMBL/GenBank/DDBJ databases">
        <title>Aureimonas fodiniaquatilis sp. nov., isolated from a coal mine wastewater.</title>
        <authorList>
            <person name="Kim W."/>
        </authorList>
    </citation>
    <scope>NUCLEOTIDE SEQUENCE [LARGE SCALE GENOMIC DNA]</scope>
    <source>
        <strain evidence="2 3">CAU 1482</strain>
    </source>
</reference>
<gene>
    <name evidence="2" type="ORF">FPY71_07215</name>
</gene>
<protein>
    <recommendedName>
        <fullName evidence="1">Putative DnaT-like domain-containing protein</fullName>
    </recommendedName>
</protein>
<organism evidence="2 3">
    <name type="scientific">Aureimonas fodinaquatilis</name>
    <dbReference type="NCBI Taxonomy" id="2565783"/>
    <lineage>
        <taxon>Bacteria</taxon>
        <taxon>Pseudomonadati</taxon>
        <taxon>Pseudomonadota</taxon>
        <taxon>Alphaproteobacteria</taxon>
        <taxon>Hyphomicrobiales</taxon>
        <taxon>Aurantimonadaceae</taxon>
        <taxon>Aureimonas</taxon>
    </lineage>
</organism>
<dbReference type="EMBL" id="VTWH01000002">
    <property type="protein sequence ID" value="KAA0970306.1"/>
    <property type="molecule type" value="Genomic_DNA"/>
</dbReference>
<dbReference type="OrthoDB" id="980409at2"/>
<comment type="caution">
    <text evidence="2">The sequence shown here is derived from an EMBL/GenBank/DDBJ whole genome shotgun (WGS) entry which is preliminary data.</text>
</comment>